<evidence type="ECO:0000256" key="2">
    <source>
        <dbReference type="ARBA" id="ARBA00023125"/>
    </source>
</evidence>
<reference evidence="7" key="1">
    <citation type="journal article" date="2019" name="Int. J. Syst. Evol. Microbiol.">
        <title>The Global Catalogue of Microorganisms (GCM) 10K type strain sequencing project: providing services to taxonomists for standard genome sequencing and annotation.</title>
        <authorList>
            <consortium name="The Broad Institute Genomics Platform"/>
            <consortium name="The Broad Institute Genome Sequencing Center for Infectious Disease"/>
            <person name="Wu L."/>
            <person name="Ma J."/>
        </authorList>
    </citation>
    <scope>NUCLEOTIDE SEQUENCE [LARGE SCALE GENOMIC DNA]</scope>
    <source>
        <strain evidence="7">VKM B-3226</strain>
    </source>
</reference>
<accession>A0ABV7RT51</accession>
<evidence type="ECO:0000259" key="5">
    <source>
        <dbReference type="PROSITE" id="PS50977"/>
    </source>
</evidence>
<dbReference type="PANTHER" id="PTHR30055:SF148">
    <property type="entry name" value="TETR-FAMILY TRANSCRIPTIONAL REGULATOR"/>
    <property type="match status" value="1"/>
</dbReference>
<dbReference type="RefSeq" id="WP_379027516.1">
    <property type="nucleotide sequence ID" value="NZ_JBHRXE010000002.1"/>
</dbReference>
<dbReference type="Pfam" id="PF00440">
    <property type="entry name" value="TetR_N"/>
    <property type="match status" value="1"/>
</dbReference>
<dbReference type="Proteomes" id="UP001595596">
    <property type="component" value="Unassembled WGS sequence"/>
</dbReference>
<evidence type="ECO:0000256" key="4">
    <source>
        <dbReference type="PROSITE-ProRule" id="PRU00335"/>
    </source>
</evidence>
<keyword evidence="3" id="KW-0804">Transcription</keyword>
<dbReference type="SUPFAM" id="SSF48498">
    <property type="entry name" value="Tetracyclin repressor-like, C-terminal domain"/>
    <property type="match status" value="1"/>
</dbReference>
<name>A0ABV7RT51_9RHOB</name>
<dbReference type="InterPro" id="IPR009057">
    <property type="entry name" value="Homeodomain-like_sf"/>
</dbReference>
<evidence type="ECO:0000256" key="3">
    <source>
        <dbReference type="ARBA" id="ARBA00023163"/>
    </source>
</evidence>
<evidence type="ECO:0000313" key="6">
    <source>
        <dbReference type="EMBL" id="MFC3567989.1"/>
    </source>
</evidence>
<sequence length="200" mass="21999">MKTDRKPRGRPMDEELGERVLAATWALLAEKSLSELTLNEIAGAAGTSRPALYRRWNSVEAIVIDAFLAMVEDEVPTPGIAEPALALQEYIVSLARFLQGRVGRVIAELLGRAQNDDALMAAFHQGFLVPRRKHARELIARGQAAGVFRADLDLDLIIDLYAGPIYFRAFSKHVPLDRDFVDGLARLVVEALRRPGGAAD</sequence>
<comment type="caution">
    <text evidence="6">The sequence shown here is derived from an EMBL/GenBank/DDBJ whole genome shotgun (WGS) entry which is preliminary data.</text>
</comment>
<dbReference type="Gene3D" id="1.10.10.60">
    <property type="entry name" value="Homeodomain-like"/>
    <property type="match status" value="1"/>
</dbReference>
<keyword evidence="1" id="KW-0805">Transcription regulation</keyword>
<dbReference type="InterPro" id="IPR001647">
    <property type="entry name" value="HTH_TetR"/>
</dbReference>
<keyword evidence="7" id="KW-1185">Reference proteome</keyword>
<gene>
    <name evidence="6" type="ORF">ACFOMP_00785</name>
</gene>
<dbReference type="InterPro" id="IPR050109">
    <property type="entry name" value="HTH-type_TetR-like_transc_reg"/>
</dbReference>
<feature type="DNA-binding region" description="H-T-H motif" evidence="4">
    <location>
        <begin position="37"/>
        <end position="56"/>
    </location>
</feature>
<dbReference type="Pfam" id="PF16859">
    <property type="entry name" value="TetR_C_11"/>
    <property type="match status" value="1"/>
</dbReference>
<dbReference type="PANTHER" id="PTHR30055">
    <property type="entry name" value="HTH-TYPE TRANSCRIPTIONAL REGULATOR RUTR"/>
    <property type="match status" value="1"/>
</dbReference>
<dbReference type="InterPro" id="IPR011075">
    <property type="entry name" value="TetR_C"/>
</dbReference>
<organism evidence="6 7">
    <name type="scientific">Paracoccus simplex</name>
    <dbReference type="NCBI Taxonomy" id="2086346"/>
    <lineage>
        <taxon>Bacteria</taxon>
        <taxon>Pseudomonadati</taxon>
        <taxon>Pseudomonadota</taxon>
        <taxon>Alphaproteobacteria</taxon>
        <taxon>Rhodobacterales</taxon>
        <taxon>Paracoccaceae</taxon>
        <taxon>Paracoccus</taxon>
    </lineage>
</organism>
<protein>
    <submittedName>
        <fullName evidence="6">TetR/AcrR family transcriptional regulator</fullName>
    </submittedName>
</protein>
<evidence type="ECO:0000256" key="1">
    <source>
        <dbReference type="ARBA" id="ARBA00023015"/>
    </source>
</evidence>
<dbReference type="Gene3D" id="1.10.357.10">
    <property type="entry name" value="Tetracycline Repressor, domain 2"/>
    <property type="match status" value="1"/>
</dbReference>
<dbReference type="SUPFAM" id="SSF46689">
    <property type="entry name" value="Homeodomain-like"/>
    <property type="match status" value="1"/>
</dbReference>
<dbReference type="EMBL" id="JBHRXE010000002">
    <property type="protein sequence ID" value="MFC3567989.1"/>
    <property type="molecule type" value="Genomic_DNA"/>
</dbReference>
<feature type="domain" description="HTH tetR-type" evidence="5">
    <location>
        <begin position="14"/>
        <end position="74"/>
    </location>
</feature>
<keyword evidence="2 4" id="KW-0238">DNA-binding</keyword>
<proteinExistence type="predicted"/>
<evidence type="ECO:0000313" key="7">
    <source>
        <dbReference type="Proteomes" id="UP001595596"/>
    </source>
</evidence>
<dbReference type="PROSITE" id="PS50977">
    <property type="entry name" value="HTH_TETR_2"/>
    <property type="match status" value="1"/>
</dbReference>
<dbReference type="InterPro" id="IPR036271">
    <property type="entry name" value="Tet_transcr_reg_TetR-rel_C_sf"/>
</dbReference>